<proteinExistence type="predicted"/>
<evidence type="ECO:0000256" key="1">
    <source>
        <dbReference type="SAM" id="MobiDB-lite"/>
    </source>
</evidence>
<evidence type="ECO:0000313" key="2">
    <source>
        <dbReference type="EMBL" id="CAK7210555.1"/>
    </source>
</evidence>
<comment type="caution">
    <text evidence="2">The sequence shown here is derived from an EMBL/GenBank/DDBJ whole genome shotgun (WGS) entry which is preliminary data.</text>
</comment>
<feature type="region of interest" description="Disordered" evidence="1">
    <location>
        <begin position="1"/>
        <end position="39"/>
    </location>
</feature>
<feature type="region of interest" description="Disordered" evidence="1">
    <location>
        <begin position="556"/>
        <end position="591"/>
    </location>
</feature>
<keyword evidence="3" id="KW-1185">Reference proteome</keyword>
<feature type="compositionally biased region" description="Polar residues" evidence="1">
    <location>
        <begin position="1"/>
        <end position="10"/>
    </location>
</feature>
<dbReference type="Proteomes" id="UP001642482">
    <property type="component" value="Unassembled WGS sequence"/>
</dbReference>
<feature type="region of interest" description="Disordered" evidence="1">
    <location>
        <begin position="628"/>
        <end position="647"/>
    </location>
</feature>
<sequence>MSSSSRVSAGSETSETSETTTSTGDGGRHGDGVVPTEDELWDTQYRSQRQWACLLRRARETQKRRLQPRSIRPEQLLHLVPDLPRDLQNVHAIAGRASWQRQLCASDGDGLSTTTTRMEAERRWRLSLPSGRPTLCFLSRESPFTYADQPANALAPLFLAWAYILSTALLERQGIAVQYAASACHPSHRADQVDIDIGKASTAERHWWRALVAPGHGWLPLGKERPPWTVVYKGDVCMRIEADAPDTVCFTGALDASNTPPSSEQAVRYLTRFAALHGLDDQAMLALTMALVLPLLNESRSEVALPRPCGLSRQPCQTRREAAPTPCIHAQGQNLGHYMTLSSHTLFVSSALWGIFWEPGVACNHVSAWMRPVHDLVLPLVQDGHIETLAQFLARRCPAVAPLWYGILACGPFTTIVRGLPRFLATLQTPSMSRPLPEVAVWTRSPQSFMDQRGSGPYLLALPTSSTEPCRVQRQDVWRLRHELYNATEPCSEPFRNPPLCPWPPFGTMGEDEVEPSVRAHLRCDRHIWEYVSWTWIVQGREPYADRGRACIEASLPCSGSNGRKGSTRRTEEYTAPPTKPPQPLELDQAASQQAVGDIFRWTASEMEPSGKNIYQHPWVQASLDLEDMEEEEETAHDGPPSPTKIGERKRLVEEWFAGQKVAGRILYRAAVQHLRYD</sequence>
<feature type="compositionally biased region" description="Low complexity" evidence="1">
    <location>
        <begin position="11"/>
        <end position="23"/>
    </location>
</feature>
<gene>
    <name evidence="2" type="ORF">SEUCBS140593_000866</name>
</gene>
<dbReference type="EMBL" id="CAWUHD010000005">
    <property type="protein sequence ID" value="CAK7210555.1"/>
    <property type="molecule type" value="Genomic_DNA"/>
</dbReference>
<reference evidence="2 3" key="1">
    <citation type="submission" date="2024-01" db="EMBL/GenBank/DDBJ databases">
        <authorList>
            <person name="Allen C."/>
            <person name="Tagirdzhanova G."/>
        </authorList>
    </citation>
    <scope>NUCLEOTIDE SEQUENCE [LARGE SCALE GENOMIC DNA]</scope>
</reference>
<organism evidence="2 3">
    <name type="scientific">Sporothrix eucalyptigena</name>
    <dbReference type="NCBI Taxonomy" id="1812306"/>
    <lineage>
        <taxon>Eukaryota</taxon>
        <taxon>Fungi</taxon>
        <taxon>Dikarya</taxon>
        <taxon>Ascomycota</taxon>
        <taxon>Pezizomycotina</taxon>
        <taxon>Sordariomycetes</taxon>
        <taxon>Sordariomycetidae</taxon>
        <taxon>Ophiostomatales</taxon>
        <taxon>Ophiostomataceae</taxon>
        <taxon>Sporothrix</taxon>
    </lineage>
</organism>
<evidence type="ECO:0000313" key="3">
    <source>
        <dbReference type="Proteomes" id="UP001642482"/>
    </source>
</evidence>
<protein>
    <submittedName>
        <fullName evidence="2">Uncharacterized protein</fullName>
    </submittedName>
</protein>
<accession>A0ABP0ATH1</accession>
<name>A0ABP0ATH1_9PEZI</name>